<comment type="caution">
    <text evidence="2">The sequence shown here is derived from an EMBL/GenBank/DDBJ whole genome shotgun (WGS) entry which is preliminary data.</text>
</comment>
<sequence length="70" mass="7732">MSGRSKSSTHRKMLSQLNQQQKNRALQVVVLVPKPEAKSDVDETSSSKDELQNCFRLTCSDSSSLPPSLP</sequence>
<gene>
    <name evidence="2" type="primary">jg23034</name>
    <name evidence="2" type="ORF">PAEG_LOCUS27438</name>
</gene>
<dbReference type="EMBL" id="CAKXAJ010026500">
    <property type="protein sequence ID" value="CAH2269154.1"/>
    <property type="molecule type" value="Genomic_DNA"/>
</dbReference>
<feature type="region of interest" description="Disordered" evidence="1">
    <location>
        <begin position="1"/>
        <end position="21"/>
    </location>
</feature>
<name>A0A8S4SQ65_9NEOP</name>
<keyword evidence="3" id="KW-1185">Reference proteome</keyword>
<organism evidence="2 3">
    <name type="scientific">Pararge aegeria aegeria</name>
    <dbReference type="NCBI Taxonomy" id="348720"/>
    <lineage>
        <taxon>Eukaryota</taxon>
        <taxon>Metazoa</taxon>
        <taxon>Ecdysozoa</taxon>
        <taxon>Arthropoda</taxon>
        <taxon>Hexapoda</taxon>
        <taxon>Insecta</taxon>
        <taxon>Pterygota</taxon>
        <taxon>Neoptera</taxon>
        <taxon>Endopterygota</taxon>
        <taxon>Lepidoptera</taxon>
        <taxon>Glossata</taxon>
        <taxon>Ditrysia</taxon>
        <taxon>Papilionoidea</taxon>
        <taxon>Nymphalidae</taxon>
        <taxon>Satyrinae</taxon>
        <taxon>Satyrini</taxon>
        <taxon>Parargina</taxon>
        <taxon>Pararge</taxon>
    </lineage>
</organism>
<reference evidence="2" key="1">
    <citation type="submission" date="2022-03" db="EMBL/GenBank/DDBJ databases">
        <authorList>
            <person name="Lindestad O."/>
        </authorList>
    </citation>
    <scope>NUCLEOTIDE SEQUENCE</scope>
</reference>
<dbReference type="AlphaFoldDB" id="A0A8S4SQ65"/>
<evidence type="ECO:0000313" key="3">
    <source>
        <dbReference type="Proteomes" id="UP000838756"/>
    </source>
</evidence>
<evidence type="ECO:0000313" key="2">
    <source>
        <dbReference type="EMBL" id="CAH2269154.1"/>
    </source>
</evidence>
<accession>A0A8S4SQ65</accession>
<protein>
    <submittedName>
        <fullName evidence="2">Jg23034 protein</fullName>
    </submittedName>
</protein>
<proteinExistence type="predicted"/>
<dbReference type="Proteomes" id="UP000838756">
    <property type="component" value="Unassembled WGS sequence"/>
</dbReference>
<evidence type="ECO:0000256" key="1">
    <source>
        <dbReference type="SAM" id="MobiDB-lite"/>
    </source>
</evidence>